<protein>
    <submittedName>
        <fullName evidence="2">Rrf2 family transcriptional regulator</fullName>
    </submittedName>
</protein>
<keyword evidence="1" id="KW-0238">DNA-binding</keyword>
<reference evidence="2" key="1">
    <citation type="submission" date="2021-12" db="EMBL/GenBank/DDBJ databases">
        <title>Alicyclobacillaceae gen. nov., sp. nov., isolated from chalcocite enrichment system.</title>
        <authorList>
            <person name="Jiang Z."/>
        </authorList>
    </citation>
    <scope>NUCLEOTIDE SEQUENCE</scope>
    <source>
        <strain evidence="2">MYW30-H2</strain>
    </source>
</reference>
<name>A0ABY4CMB4_9BACL</name>
<sequence length="156" mass="17323">MKVSNRTEYGLRALVCLAKLSNGSPVPLRVIAENEDISEQFLDQIFLTLRRAQLVRSIRGANGGYMLEREPKDITMGEVVRTLEGSISPMACATEDMPENFCSRSQFCDTRSVWAKLAESMARALDGISLADVLNDTQGPKAARNFENELPIIIQE</sequence>
<dbReference type="PROSITE" id="PS51197">
    <property type="entry name" value="HTH_RRF2_2"/>
    <property type="match status" value="1"/>
</dbReference>
<dbReference type="InterPro" id="IPR036390">
    <property type="entry name" value="WH_DNA-bd_sf"/>
</dbReference>
<dbReference type="RefSeq" id="WP_347438304.1">
    <property type="nucleotide sequence ID" value="NZ_CP089291.1"/>
</dbReference>
<dbReference type="PANTHER" id="PTHR33221">
    <property type="entry name" value="WINGED HELIX-TURN-HELIX TRANSCRIPTIONAL REGULATOR, RRF2 FAMILY"/>
    <property type="match status" value="1"/>
</dbReference>
<evidence type="ECO:0000313" key="3">
    <source>
        <dbReference type="Proteomes" id="UP000830167"/>
    </source>
</evidence>
<dbReference type="InterPro" id="IPR000944">
    <property type="entry name" value="Tscrpt_reg_Rrf2"/>
</dbReference>
<evidence type="ECO:0000256" key="1">
    <source>
        <dbReference type="ARBA" id="ARBA00023125"/>
    </source>
</evidence>
<dbReference type="SUPFAM" id="SSF46785">
    <property type="entry name" value="Winged helix' DNA-binding domain"/>
    <property type="match status" value="1"/>
</dbReference>
<dbReference type="Gene3D" id="1.10.10.10">
    <property type="entry name" value="Winged helix-like DNA-binding domain superfamily/Winged helix DNA-binding domain"/>
    <property type="match status" value="1"/>
</dbReference>
<dbReference type="EMBL" id="CP089291">
    <property type="protein sequence ID" value="UOF91610.1"/>
    <property type="molecule type" value="Genomic_DNA"/>
</dbReference>
<dbReference type="Proteomes" id="UP000830167">
    <property type="component" value="Chromosome"/>
</dbReference>
<organism evidence="2 3">
    <name type="scientific">Fodinisporobacter ferrooxydans</name>
    <dbReference type="NCBI Taxonomy" id="2901836"/>
    <lineage>
        <taxon>Bacteria</taxon>
        <taxon>Bacillati</taxon>
        <taxon>Bacillota</taxon>
        <taxon>Bacilli</taxon>
        <taxon>Bacillales</taxon>
        <taxon>Alicyclobacillaceae</taxon>
        <taxon>Fodinisporobacter</taxon>
    </lineage>
</organism>
<dbReference type="PANTHER" id="PTHR33221:SF5">
    <property type="entry name" value="HTH-TYPE TRANSCRIPTIONAL REGULATOR ISCR"/>
    <property type="match status" value="1"/>
</dbReference>
<accession>A0ABY4CMB4</accession>
<keyword evidence="3" id="KW-1185">Reference proteome</keyword>
<dbReference type="InterPro" id="IPR036388">
    <property type="entry name" value="WH-like_DNA-bd_sf"/>
</dbReference>
<gene>
    <name evidence="2" type="ORF">LSG31_04995</name>
</gene>
<dbReference type="NCBIfam" id="TIGR00738">
    <property type="entry name" value="rrf2_super"/>
    <property type="match status" value="1"/>
</dbReference>
<evidence type="ECO:0000313" key="2">
    <source>
        <dbReference type="EMBL" id="UOF91610.1"/>
    </source>
</evidence>
<proteinExistence type="predicted"/>
<dbReference type="Pfam" id="PF02082">
    <property type="entry name" value="Rrf2"/>
    <property type="match status" value="1"/>
</dbReference>